<organism evidence="1 2">
    <name type="scientific">Desulfonema magnum</name>
    <dbReference type="NCBI Taxonomy" id="45655"/>
    <lineage>
        <taxon>Bacteria</taxon>
        <taxon>Pseudomonadati</taxon>
        <taxon>Thermodesulfobacteriota</taxon>
        <taxon>Desulfobacteria</taxon>
        <taxon>Desulfobacterales</taxon>
        <taxon>Desulfococcaceae</taxon>
        <taxon>Desulfonema</taxon>
    </lineage>
</organism>
<proteinExistence type="predicted"/>
<dbReference type="EMBL" id="CP061800">
    <property type="protein sequence ID" value="QTA88398.1"/>
    <property type="molecule type" value="Genomic_DNA"/>
</dbReference>
<keyword evidence="2" id="KW-1185">Reference proteome</keyword>
<name>A0A975BNE4_9BACT</name>
<reference evidence="1" key="1">
    <citation type="journal article" date="2021" name="Microb. Physiol.">
        <title>Proteogenomic Insights into the Physiology of Marine, Sulfate-Reducing, Filamentous Desulfonema limicola and Desulfonema magnum.</title>
        <authorList>
            <person name="Schnaars V."/>
            <person name="Wohlbrand L."/>
            <person name="Scheve S."/>
            <person name="Hinrichs C."/>
            <person name="Reinhardt R."/>
            <person name="Rabus R."/>
        </authorList>
    </citation>
    <scope>NUCLEOTIDE SEQUENCE</scope>
    <source>
        <strain evidence="1">4be13</strain>
    </source>
</reference>
<sequence>MISRLVPAELGTQIIGKGYVVPKSGLTPERASAELFCRSGSKKNISRRLSEFKIVLYLIC</sequence>
<accession>A0A975BNE4</accession>
<dbReference type="AlphaFoldDB" id="A0A975BNE4"/>
<evidence type="ECO:0000313" key="2">
    <source>
        <dbReference type="Proteomes" id="UP000663722"/>
    </source>
</evidence>
<protein>
    <submittedName>
        <fullName evidence="1">Uncharacterized protein</fullName>
    </submittedName>
</protein>
<evidence type="ECO:0000313" key="1">
    <source>
        <dbReference type="EMBL" id="QTA88398.1"/>
    </source>
</evidence>
<dbReference type="Proteomes" id="UP000663722">
    <property type="component" value="Chromosome"/>
</dbReference>
<gene>
    <name evidence="1" type="ORF">dnm_044430</name>
</gene>
<dbReference type="KEGG" id="dmm:dnm_044430"/>